<dbReference type="EMBL" id="JWHT01000041">
    <property type="protein sequence ID" value="KIU22340.1"/>
    <property type="molecule type" value="Genomic_DNA"/>
</dbReference>
<feature type="region of interest" description="Disordered" evidence="1">
    <location>
        <begin position="27"/>
        <end position="70"/>
    </location>
</feature>
<dbReference type="PATRIC" id="fig|137591.24.peg.1682"/>
<dbReference type="Proteomes" id="UP000032289">
    <property type="component" value="Unassembled WGS sequence"/>
</dbReference>
<evidence type="ECO:0000313" key="3">
    <source>
        <dbReference type="Proteomes" id="UP000032289"/>
    </source>
</evidence>
<reference evidence="2 3" key="1">
    <citation type="journal article" date="2015" name="Microbiology (Mosc.)">
        <title>Genomics of the Weissella cibaria species with an examination of its metabolic traits.</title>
        <authorList>
            <person name="Lynch K.M."/>
            <person name="Lucid A."/>
            <person name="Arendt E.K."/>
            <person name="Sleator R.D."/>
            <person name="Lucey B."/>
            <person name="Coffey A."/>
        </authorList>
    </citation>
    <scope>NUCLEOTIDE SEQUENCE [LARGE SCALE GENOMIC DNA]</scope>
    <source>
        <strain evidence="2 3">AB3b</strain>
    </source>
</reference>
<protein>
    <submittedName>
        <fullName evidence="2">Uncharacterized protein</fullName>
    </submittedName>
</protein>
<organism evidence="2 3">
    <name type="scientific">Weissella cibaria</name>
    <dbReference type="NCBI Taxonomy" id="137591"/>
    <lineage>
        <taxon>Bacteria</taxon>
        <taxon>Bacillati</taxon>
        <taxon>Bacillota</taxon>
        <taxon>Bacilli</taxon>
        <taxon>Lactobacillales</taxon>
        <taxon>Lactobacillaceae</taxon>
        <taxon>Weissella</taxon>
    </lineage>
</organism>
<evidence type="ECO:0000256" key="1">
    <source>
        <dbReference type="SAM" id="MobiDB-lite"/>
    </source>
</evidence>
<comment type="caution">
    <text evidence="2">The sequence shown here is derived from an EMBL/GenBank/DDBJ whole genome shotgun (WGS) entry which is preliminary data.</text>
</comment>
<evidence type="ECO:0000313" key="2">
    <source>
        <dbReference type="EMBL" id="KIU22340.1"/>
    </source>
</evidence>
<proteinExistence type="predicted"/>
<feature type="compositionally biased region" description="Polar residues" evidence="1">
    <location>
        <begin position="27"/>
        <end position="58"/>
    </location>
</feature>
<gene>
    <name evidence="2" type="ORF">ab3b_01734</name>
</gene>
<dbReference type="AlphaFoldDB" id="A0A0D1LQG3"/>
<sequence precursor="true">MRSKILISTTLVTTVLAAGLIGAKLGSNSLKTKPATSHRTSSEKQVNNPPVSSPATKQSSVASTSSPWSANKSQQLAIGQVKWVNTTSHITLVMILIYTVSYSQHPSRTVP</sequence>
<accession>A0A0D1LQG3</accession>
<name>A0A0D1LQG3_9LACO</name>
<feature type="compositionally biased region" description="Low complexity" evidence="1">
    <location>
        <begin position="59"/>
        <end position="69"/>
    </location>
</feature>